<dbReference type="GO" id="GO:0003978">
    <property type="term" value="F:UDP-glucose 4-epimerase activity"/>
    <property type="evidence" value="ECO:0007669"/>
    <property type="project" value="UniProtKB-UniRule"/>
</dbReference>
<dbReference type="Pfam" id="PF01370">
    <property type="entry name" value="Epimerase"/>
    <property type="match status" value="1"/>
</dbReference>
<keyword evidence="9 10" id="KW-0119">Carbohydrate metabolism</keyword>
<dbReference type="PANTHER" id="PTHR43725:SF53">
    <property type="entry name" value="UDP-ARABINOSE 4-EPIMERASE 1"/>
    <property type="match status" value="1"/>
</dbReference>
<name>A0A2W2B7Y7_9HYPH</name>
<dbReference type="UniPathway" id="UPA00214"/>
<evidence type="ECO:0000256" key="3">
    <source>
        <dbReference type="ARBA" id="ARBA00004947"/>
    </source>
</evidence>
<evidence type="ECO:0000256" key="2">
    <source>
        <dbReference type="ARBA" id="ARBA00001911"/>
    </source>
</evidence>
<dbReference type="Gene3D" id="3.90.25.10">
    <property type="entry name" value="UDP-galactose 4-epimerase, domain 1"/>
    <property type="match status" value="1"/>
</dbReference>
<reference evidence="13" key="1">
    <citation type="submission" date="2018-06" db="EMBL/GenBank/DDBJ databases">
        <title>Aestuariibacter litoralis strain KCTC 52945T.</title>
        <authorList>
            <person name="Li X."/>
            <person name="Salam N."/>
            <person name="Li J.-L."/>
            <person name="Chen Y.-M."/>
            <person name="Yang Z.-W."/>
            <person name="Zhang L.-Y."/>
            <person name="Han M.-X."/>
            <person name="Xiao M."/>
            <person name="Li W.-J."/>
        </authorList>
    </citation>
    <scope>NUCLEOTIDE SEQUENCE [LARGE SCALE GENOMIC DNA]</scope>
    <source>
        <strain evidence="13">KCTC 52945</strain>
    </source>
</reference>
<feature type="domain" description="NAD-dependent epimerase/dehydratase" evidence="11">
    <location>
        <begin position="5"/>
        <end position="252"/>
    </location>
</feature>
<dbReference type="AlphaFoldDB" id="A0A2W2B7Y7"/>
<dbReference type="InterPro" id="IPR005886">
    <property type="entry name" value="UDP_G4E"/>
</dbReference>
<comment type="caution">
    <text evidence="12">The sequence shown here is derived from an EMBL/GenBank/DDBJ whole genome shotgun (WGS) entry which is preliminary data.</text>
</comment>
<dbReference type="InterPro" id="IPR036291">
    <property type="entry name" value="NAD(P)-bd_dom_sf"/>
</dbReference>
<evidence type="ECO:0000256" key="10">
    <source>
        <dbReference type="RuleBase" id="RU366046"/>
    </source>
</evidence>
<evidence type="ECO:0000256" key="1">
    <source>
        <dbReference type="ARBA" id="ARBA00000083"/>
    </source>
</evidence>
<dbReference type="NCBIfam" id="TIGR01179">
    <property type="entry name" value="galE"/>
    <property type="match status" value="1"/>
</dbReference>
<comment type="subunit">
    <text evidence="10">Homodimer.</text>
</comment>
<keyword evidence="8 10" id="KW-0413">Isomerase</keyword>
<dbReference type="RefSeq" id="WP_111199230.1">
    <property type="nucleotide sequence ID" value="NZ_QKVK01000006.1"/>
</dbReference>
<comment type="cofactor">
    <cofactor evidence="2 10">
        <name>NAD(+)</name>
        <dbReference type="ChEBI" id="CHEBI:57540"/>
    </cofactor>
</comment>
<organism evidence="12 13">
    <name type="scientific">Aestuariivirga litoralis</name>
    <dbReference type="NCBI Taxonomy" id="2650924"/>
    <lineage>
        <taxon>Bacteria</taxon>
        <taxon>Pseudomonadati</taxon>
        <taxon>Pseudomonadota</taxon>
        <taxon>Alphaproteobacteria</taxon>
        <taxon>Hyphomicrobiales</taxon>
        <taxon>Aestuariivirgaceae</taxon>
        <taxon>Aestuariivirga</taxon>
    </lineage>
</organism>
<dbReference type="EC" id="5.1.3.2" evidence="5 10"/>
<comment type="pathway">
    <text evidence="3 10">Carbohydrate metabolism; galactose metabolism.</text>
</comment>
<sequence>MSKFLITGGAGYIGSHTAKLLARSGHEVVVYDNLSRGHRDLVRWGPLIEGDLRDTTLMREALRWLKPDAVIHFAAFAYVGESVAKPGLYYDNNVSGTLSLLKAMTEAGTRNLIVSSTCATYGQPARMPITEETPQVPLNPYGQSKLMMELMCADFAAAHGLHYMALRYFNACGCDPEGETGERHDPEPHLIPRALMAADGEIDRLDVFGDDYPTPDGTCIRDYIHVSDLATAHMAAALHLMDGGASGALNLGTGHGISVREIIEATARVTGRPVPHRISPRRAGDPALLVAATAKVNAILDWKARHSDIDHIISTAWNWHQQERRQQRTRL</sequence>
<evidence type="ECO:0000256" key="5">
    <source>
        <dbReference type="ARBA" id="ARBA00013189"/>
    </source>
</evidence>
<keyword evidence="13" id="KW-1185">Reference proteome</keyword>
<evidence type="ECO:0000256" key="4">
    <source>
        <dbReference type="ARBA" id="ARBA00007637"/>
    </source>
</evidence>
<keyword evidence="7 10" id="KW-0520">NAD</keyword>
<evidence type="ECO:0000256" key="8">
    <source>
        <dbReference type="ARBA" id="ARBA00023235"/>
    </source>
</evidence>
<evidence type="ECO:0000256" key="6">
    <source>
        <dbReference type="ARBA" id="ARBA00018569"/>
    </source>
</evidence>
<dbReference type="Proteomes" id="UP000248795">
    <property type="component" value="Unassembled WGS sequence"/>
</dbReference>
<dbReference type="Gene3D" id="3.40.50.720">
    <property type="entry name" value="NAD(P)-binding Rossmann-like Domain"/>
    <property type="match status" value="1"/>
</dbReference>
<evidence type="ECO:0000256" key="7">
    <source>
        <dbReference type="ARBA" id="ARBA00023027"/>
    </source>
</evidence>
<dbReference type="EMBL" id="QKVK01000006">
    <property type="protein sequence ID" value="PZF76394.1"/>
    <property type="molecule type" value="Genomic_DNA"/>
</dbReference>
<dbReference type="InterPro" id="IPR001509">
    <property type="entry name" value="Epimerase_deHydtase"/>
</dbReference>
<accession>A0A2W2B7Y7</accession>
<comment type="similarity">
    <text evidence="4 10">Belongs to the NAD(P)-dependent epimerase/dehydratase family.</text>
</comment>
<dbReference type="PANTHER" id="PTHR43725">
    <property type="entry name" value="UDP-GLUCOSE 4-EPIMERASE"/>
    <property type="match status" value="1"/>
</dbReference>
<protein>
    <recommendedName>
        <fullName evidence="6 10">UDP-glucose 4-epimerase</fullName>
        <ecNumber evidence="5 10">5.1.3.2</ecNumber>
    </recommendedName>
</protein>
<evidence type="ECO:0000313" key="13">
    <source>
        <dbReference type="Proteomes" id="UP000248795"/>
    </source>
</evidence>
<dbReference type="SUPFAM" id="SSF51735">
    <property type="entry name" value="NAD(P)-binding Rossmann-fold domains"/>
    <property type="match status" value="1"/>
</dbReference>
<comment type="catalytic activity">
    <reaction evidence="1 10">
        <text>UDP-alpha-D-glucose = UDP-alpha-D-galactose</text>
        <dbReference type="Rhea" id="RHEA:22168"/>
        <dbReference type="ChEBI" id="CHEBI:58885"/>
        <dbReference type="ChEBI" id="CHEBI:66914"/>
        <dbReference type="EC" id="5.1.3.2"/>
    </reaction>
</comment>
<evidence type="ECO:0000259" key="11">
    <source>
        <dbReference type="Pfam" id="PF01370"/>
    </source>
</evidence>
<proteinExistence type="inferred from homology"/>
<dbReference type="CDD" id="cd05247">
    <property type="entry name" value="UDP_G4E_1_SDR_e"/>
    <property type="match status" value="1"/>
</dbReference>
<gene>
    <name evidence="12" type="primary">galE</name>
    <name evidence="12" type="ORF">DK847_14550</name>
</gene>
<evidence type="ECO:0000313" key="12">
    <source>
        <dbReference type="EMBL" id="PZF76394.1"/>
    </source>
</evidence>
<dbReference type="GO" id="GO:0033499">
    <property type="term" value="P:galactose catabolic process via UDP-galactose, Leloir pathway"/>
    <property type="evidence" value="ECO:0007669"/>
    <property type="project" value="TreeGrafter"/>
</dbReference>
<evidence type="ECO:0000256" key="9">
    <source>
        <dbReference type="ARBA" id="ARBA00023277"/>
    </source>
</evidence>